<protein>
    <submittedName>
        <fullName evidence="2">Uncharacterized protein</fullName>
    </submittedName>
</protein>
<name>A0A7S4KJP3_GUITH</name>
<evidence type="ECO:0000313" key="2">
    <source>
        <dbReference type="EMBL" id="CAE2297199.1"/>
    </source>
</evidence>
<feature type="region of interest" description="Disordered" evidence="1">
    <location>
        <begin position="78"/>
        <end position="110"/>
    </location>
</feature>
<dbReference type="AlphaFoldDB" id="A0A7S4KJP3"/>
<proteinExistence type="predicted"/>
<accession>A0A7S4KJP3</accession>
<sequence length="179" mass="20741">MAGKRQAEGFSHVVHPFKFPSATGITPALSRGRKGEQDAVRKFVVPPIHGFENLSSFGGKYGESKVWLTSRYQEVTSRKGKKKGWQTERFGQRRTPRVETTIKPPSTSRSQSIQGVTWRFLKDVRTTIPLQKREDKTLDERELDGMYDDMDYEKLLMELDAEDLRKQYVKFQQIQRVVT</sequence>
<evidence type="ECO:0000256" key="1">
    <source>
        <dbReference type="SAM" id="MobiDB-lite"/>
    </source>
</evidence>
<gene>
    <name evidence="2" type="ORF">GTHE00462_LOCUS14058</name>
</gene>
<dbReference type="EMBL" id="HBKN01017833">
    <property type="protein sequence ID" value="CAE2297199.1"/>
    <property type="molecule type" value="Transcribed_RNA"/>
</dbReference>
<organism evidence="2">
    <name type="scientific">Guillardia theta</name>
    <name type="common">Cryptophyte</name>
    <name type="synonym">Cryptomonas phi</name>
    <dbReference type="NCBI Taxonomy" id="55529"/>
    <lineage>
        <taxon>Eukaryota</taxon>
        <taxon>Cryptophyceae</taxon>
        <taxon>Pyrenomonadales</taxon>
        <taxon>Geminigeraceae</taxon>
        <taxon>Guillardia</taxon>
    </lineage>
</organism>
<reference evidence="2" key="1">
    <citation type="submission" date="2021-01" db="EMBL/GenBank/DDBJ databases">
        <authorList>
            <person name="Corre E."/>
            <person name="Pelletier E."/>
            <person name="Niang G."/>
            <person name="Scheremetjew M."/>
            <person name="Finn R."/>
            <person name="Kale V."/>
            <person name="Holt S."/>
            <person name="Cochrane G."/>
            <person name="Meng A."/>
            <person name="Brown T."/>
            <person name="Cohen L."/>
        </authorList>
    </citation>
    <scope>NUCLEOTIDE SEQUENCE</scope>
    <source>
        <strain evidence="2">CCMP 2712</strain>
    </source>
</reference>